<dbReference type="AlphaFoldDB" id="A0A1G2SG74"/>
<proteinExistence type="predicted"/>
<feature type="transmembrane region" description="Helical" evidence="1">
    <location>
        <begin position="102"/>
        <end position="120"/>
    </location>
</feature>
<gene>
    <name evidence="2" type="ORF">A2937_03775</name>
</gene>
<sequence>MDITDITIDRECATKLRSCVRALYDLFVGVREASKKEKSTAKIVGLDPQSILALSSSFTFLVSRNKDICCDDGMLDAGCKVGLVLCDALKYSQLPNIDVIEIRFPALFIFGALIFTLFLVEIERGSIVPEEGEGIPIEKLKELLQGIPTRLVDFVRALPMKNIAGAKLIDDDSSSGHTCH</sequence>
<evidence type="ECO:0000313" key="2">
    <source>
        <dbReference type="EMBL" id="OHA83411.1"/>
    </source>
</evidence>
<organism evidence="2 3">
    <name type="scientific">Candidatus Yonathbacteria bacterium RIFCSPLOWO2_01_FULL_47_33b</name>
    <dbReference type="NCBI Taxonomy" id="1802727"/>
    <lineage>
        <taxon>Bacteria</taxon>
        <taxon>Candidatus Yonathiibacteriota</taxon>
    </lineage>
</organism>
<protein>
    <submittedName>
        <fullName evidence="2">Uncharacterized protein</fullName>
    </submittedName>
</protein>
<keyword evidence="1" id="KW-1133">Transmembrane helix</keyword>
<accession>A0A1G2SG74</accession>
<name>A0A1G2SG74_9BACT</name>
<reference evidence="2 3" key="1">
    <citation type="journal article" date="2016" name="Nat. Commun.">
        <title>Thousands of microbial genomes shed light on interconnected biogeochemical processes in an aquifer system.</title>
        <authorList>
            <person name="Anantharaman K."/>
            <person name="Brown C.T."/>
            <person name="Hug L.A."/>
            <person name="Sharon I."/>
            <person name="Castelle C.J."/>
            <person name="Probst A.J."/>
            <person name="Thomas B.C."/>
            <person name="Singh A."/>
            <person name="Wilkins M.J."/>
            <person name="Karaoz U."/>
            <person name="Brodie E.L."/>
            <person name="Williams K.H."/>
            <person name="Hubbard S.S."/>
            <person name="Banfield J.F."/>
        </authorList>
    </citation>
    <scope>NUCLEOTIDE SEQUENCE [LARGE SCALE GENOMIC DNA]</scope>
</reference>
<dbReference type="STRING" id="1802727.A2937_03775"/>
<keyword evidence="1" id="KW-0812">Transmembrane</keyword>
<evidence type="ECO:0000256" key="1">
    <source>
        <dbReference type="SAM" id="Phobius"/>
    </source>
</evidence>
<dbReference type="Proteomes" id="UP000177987">
    <property type="component" value="Unassembled WGS sequence"/>
</dbReference>
<keyword evidence="1" id="KW-0472">Membrane</keyword>
<evidence type="ECO:0000313" key="3">
    <source>
        <dbReference type="Proteomes" id="UP000177987"/>
    </source>
</evidence>
<dbReference type="EMBL" id="MHUW01000017">
    <property type="protein sequence ID" value="OHA83411.1"/>
    <property type="molecule type" value="Genomic_DNA"/>
</dbReference>
<comment type="caution">
    <text evidence="2">The sequence shown here is derived from an EMBL/GenBank/DDBJ whole genome shotgun (WGS) entry which is preliminary data.</text>
</comment>